<reference evidence="8" key="1">
    <citation type="submission" date="2017-08" db="EMBL/GenBank/DDBJ databases">
        <authorList>
            <person name="Varghese N."/>
            <person name="Submissions S."/>
        </authorList>
    </citation>
    <scope>NUCLEOTIDE SEQUENCE [LARGE SCALE GENOMIC DNA]</scope>
    <source>
        <strain evidence="8">DSM 23173</strain>
    </source>
</reference>
<evidence type="ECO:0000259" key="6">
    <source>
        <dbReference type="PROSITE" id="PS50126"/>
    </source>
</evidence>
<keyword evidence="2 7" id="KW-0689">Ribosomal protein</keyword>
<dbReference type="Pfam" id="PF00575">
    <property type="entry name" value="S1"/>
    <property type="match status" value="4"/>
</dbReference>
<evidence type="ECO:0000256" key="4">
    <source>
        <dbReference type="ARBA" id="ARBA00025604"/>
    </source>
</evidence>
<dbReference type="PANTHER" id="PTHR10724">
    <property type="entry name" value="30S RIBOSOMAL PROTEIN S1"/>
    <property type="match status" value="1"/>
</dbReference>
<dbReference type="Proteomes" id="UP000219412">
    <property type="component" value="Unassembled WGS sequence"/>
</dbReference>
<dbReference type="FunFam" id="2.40.50.140:FF:000103">
    <property type="entry name" value="protein RRP5 homolog"/>
    <property type="match status" value="1"/>
</dbReference>
<dbReference type="InterPro" id="IPR012340">
    <property type="entry name" value="NA-bd_OB-fold"/>
</dbReference>
<dbReference type="GO" id="GO:0022627">
    <property type="term" value="C:cytosolic small ribosomal subunit"/>
    <property type="evidence" value="ECO:0007669"/>
    <property type="project" value="TreeGrafter"/>
</dbReference>
<dbReference type="GO" id="GO:0003729">
    <property type="term" value="F:mRNA binding"/>
    <property type="evidence" value="ECO:0007669"/>
    <property type="project" value="TreeGrafter"/>
</dbReference>
<dbReference type="CDD" id="cd05688">
    <property type="entry name" value="S1_RPS1_repeat_ec3"/>
    <property type="match status" value="1"/>
</dbReference>
<dbReference type="CDD" id="cd05687">
    <property type="entry name" value="S1_RPS1_repeat_ec1_hs1"/>
    <property type="match status" value="1"/>
</dbReference>
<evidence type="ECO:0000313" key="7">
    <source>
        <dbReference type="EMBL" id="SOC38813.1"/>
    </source>
</evidence>
<dbReference type="AlphaFoldDB" id="A0A285UAQ6"/>
<keyword evidence="8" id="KW-1185">Reference proteome</keyword>
<organism evidence="7 8">
    <name type="scientific">Salinicoccus kekensis</name>
    <dbReference type="NCBI Taxonomy" id="714307"/>
    <lineage>
        <taxon>Bacteria</taxon>
        <taxon>Bacillati</taxon>
        <taxon>Bacillota</taxon>
        <taxon>Bacilli</taxon>
        <taxon>Bacillales</taxon>
        <taxon>Staphylococcaceae</taxon>
        <taxon>Salinicoccus</taxon>
    </lineage>
</organism>
<name>A0A285UAQ6_9STAP</name>
<feature type="region of interest" description="Disordered" evidence="5">
    <location>
        <begin position="1"/>
        <end position="68"/>
    </location>
</feature>
<comment type="similarity">
    <text evidence="1">Belongs to the bacterial ribosomal protein bS1 family.</text>
</comment>
<keyword evidence="3" id="KW-0687">Ribonucleoprotein</keyword>
<dbReference type="SMART" id="SM00316">
    <property type="entry name" value="S1"/>
    <property type="match status" value="4"/>
</dbReference>
<evidence type="ECO:0000256" key="2">
    <source>
        <dbReference type="ARBA" id="ARBA00022980"/>
    </source>
</evidence>
<proteinExistence type="inferred from homology"/>
<feature type="domain" description="S1 motif" evidence="6">
    <location>
        <begin position="244"/>
        <end position="312"/>
    </location>
</feature>
<evidence type="ECO:0000256" key="3">
    <source>
        <dbReference type="ARBA" id="ARBA00023274"/>
    </source>
</evidence>
<dbReference type="CDD" id="cd04465">
    <property type="entry name" value="S1_RPS1_repeat_ec2_hs2"/>
    <property type="match status" value="1"/>
</dbReference>
<dbReference type="GO" id="GO:0003735">
    <property type="term" value="F:structural constituent of ribosome"/>
    <property type="evidence" value="ECO:0007669"/>
    <property type="project" value="TreeGrafter"/>
</dbReference>
<accession>A0A285UAQ6</accession>
<dbReference type="InterPro" id="IPR050437">
    <property type="entry name" value="Ribos_protein_bS1-like"/>
</dbReference>
<feature type="domain" description="S1 motif" evidence="6">
    <location>
        <begin position="329"/>
        <end position="398"/>
    </location>
</feature>
<dbReference type="PANTHER" id="PTHR10724:SF7">
    <property type="entry name" value="SMALL RIBOSOMAL SUBUNIT PROTEIN BS1C"/>
    <property type="match status" value="1"/>
</dbReference>
<gene>
    <name evidence="7" type="ORF">SAMN05878391_0561</name>
</gene>
<evidence type="ECO:0000256" key="5">
    <source>
        <dbReference type="SAM" id="MobiDB-lite"/>
    </source>
</evidence>
<dbReference type="PROSITE" id="PS50126">
    <property type="entry name" value="S1"/>
    <property type="match status" value="4"/>
</dbReference>
<evidence type="ECO:0000313" key="8">
    <source>
        <dbReference type="Proteomes" id="UP000219412"/>
    </source>
</evidence>
<feature type="domain" description="S1 motif" evidence="6">
    <location>
        <begin position="158"/>
        <end position="223"/>
    </location>
</feature>
<evidence type="ECO:0000256" key="1">
    <source>
        <dbReference type="ARBA" id="ARBA00006767"/>
    </source>
</evidence>
<dbReference type="SUPFAM" id="SSF50249">
    <property type="entry name" value="Nucleic acid-binding proteins"/>
    <property type="match status" value="4"/>
</dbReference>
<dbReference type="PRINTS" id="PR00681">
    <property type="entry name" value="RIBOSOMALS1"/>
</dbReference>
<dbReference type="EMBL" id="OBQF01000001">
    <property type="protein sequence ID" value="SOC38813.1"/>
    <property type="molecule type" value="Genomic_DNA"/>
</dbReference>
<feature type="region of interest" description="Disordered" evidence="5">
    <location>
        <begin position="398"/>
        <end position="426"/>
    </location>
</feature>
<comment type="function">
    <text evidence="4">Binds mRNA; thus facilitating recognition of the initiation point. It is needed to translate mRNA with a short Shine-Dalgarno (SD) purine-rich sequence.</text>
</comment>
<sequence>MTADNILNEESNNEENNELENSTIGDNSPEEENQVSEESQSQVEASEEGENPESETTGNDSEISFSEGDKVTGTVFKVEDKYVRTHIDGTDFEGIIPISQVTNKRIEHPNEVVAEDDTIEAVVIKVEDENERHNLILSIRKLEEDQSYDTLIAAKENDETLEGTVMEVVQAGLVVDVGVRGFIPASLLSDEYVEDLEQFAGQTLEVKVEDIDKDKNRVILNRKKIIESQKEEGRKDQLKKLEPGTTVEGEVVRTTSFGAFINLGSIDGLAHISELSYERVEKVEDAVSIGDKVEVKILDVDVENERVSLSIKQAQESPFELFINEHNEGETLEGTVKRLVDFGAFVEVAPGVEGLVHVSEISHDHVAQPSDVLDEGEKIQVKILSLNAEAGKVSLSIKETTDPGERSSGPSKVYRDETDDDRPTLGDVFGDKFKNLDL</sequence>
<dbReference type="GO" id="GO:0006412">
    <property type="term" value="P:translation"/>
    <property type="evidence" value="ECO:0007669"/>
    <property type="project" value="TreeGrafter"/>
</dbReference>
<dbReference type="FunFam" id="2.40.50.140:FF:000051">
    <property type="entry name" value="RNA-binding transcriptional accessory protein"/>
    <property type="match status" value="1"/>
</dbReference>
<dbReference type="RefSeq" id="WP_097038920.1">
    <property type="nucleotide sequence ID" value="NZ_OBQF01000001.1"/>
</dbReference>
<dbReference type="Gene3D" id="2.40.50.140">
    <property type="entry name" value="Nucleic acid-binding proteins"/>
    <property type="match status" value="4"/>
</dbReference>
<dbReference type="NCBIfam" id="NF005208">
    <property type="entry name" value="PRK06676.1"/>
    <property type="match status" value="1"/>
</dbReference>
<protein>
    <submittedName>
        <fullName evidence="7">SSU ribosomal protein S1P</fullName>
    </submittedName>
</protein>
<feature type="compositionally biased region" description="Basic and acidic residues" evidence="5">
    <location>
        <begin position="413"/>
        <end position="426"/>
    </location>
</feature>
<dbReference type="InterPro" id="IPR003029">
    <property type="entry name" value="S1_domain"/>
</dbReference>
<feature type="domain" description="S1 motif" evidence="6">
    <location>
        <begin position="68"/>
        <end position="140"/>
    </location>
</feature>
<dbReference type="InterPro" id="IPR035104">
    <property type="entry name" value="Ribosomal_protein_S1-like"/>
</dbReference>
<dbReference type="OrthoDB" id="9804077at2"/>